<organism evidence="5 6">
    <name type="scientific">Plectus sambesii</name>
    <dbReference type="NCBI Taxonomy" id="2011161"/>
    <lineage>
        <taxon>Eukaryota</taxon>
        <taxon>Metazoa</taxon>
        <taxon>Ecdysozoa</taxon>
        <taxon>Nematoda</taxon>
        <taxon>Chromadorea</taxon>
        <taxon>Plectida</taxon>
        <taxon>Plectina</taxon>
        <taxon>Plectoidea</taxon>
        <taxon>Plectidae</taxon>
        <taxon>Plectus</taxon>
    </lineage>
</organism>
<dbReference type="Pfam" id="PF07714">
    <property type="entry name" value="PK_Tyr_Ser-Thr"/>
    <property type="match status" value="1"/>
</dbReference>
<dbReference type="PROSITE" id="PS00107">
    <property type="entry name" value="PROTEIN_KINASE_ATP"/>
    <property type="match status" value="1"/>
</dbReference>
<evidence type="ECO:0000259" key="4">
    <source>
        <dbReference type="PROSITE" id="PS50011"/>
    </source>
</evidence>
<sequence>MSLEYGKFSFIKKKEEEDCVNPSEKLLNDKDEYTNSDALKQQGVDYRVIGTKLEIEPNTLTIIEFIGKGYFSDVHMGMLSLPAGKVPVAVKKSQMDTGSMNAVESAATLERQRQALKDELSIFAHLQSSSTGGHENVLKLLGAITTIRTDFCLLTEYCECGSMDRFLQEKWKNGDFEDELVFDTNVNKKVWKIQRDSDWGDNYQSRRENGTITTSDLLWFALQIARAMQFLAAMNVIHRDIAVRNVLLKLDFTLKVADFGLSRKLKENDNAYYIGKEGTALPMRYIAPETLKSGRFSITSEYWSFGVVVWELFTFAEKQPYSVEYDSRENNGQFYEFLAAHLSSGHRLSIPHNVPQQIKTLLSRLWHTDPKKRPSFEICRKVIRQELMQSCPNAHWNCLNWPKSIGPALKKEMLKPNFNLGYCIEKGKVYLYQMKKLLNGTERLQIKGLQKHRTGWETCISMVEVCLSQMKKQLSGTEKPQNKELQMRSLILDGCLIMDVACLNQMMKQLNGTEKRLHKEMQMQKIGWETCIMMAEPCLNQMQKLSNGTEKQQNKKMHMAKRILDGCMNMDVALTNQMKKPSYGTEKLQSEKMQKLKIILDRCIEKGKALISQMKKLLNGTERLQIKDLQKHRTRWETCISMVEVCLSQMMKLLNGTEKQQNKDMQMRSLILDGCIIMDVACLNQMKKLSNGTEKRLPKEMQMQKIGWETCIMMAEPCLSQMQKPSNGTEKQQNKEMHMAKRILDGCMNMDMALTSQMKKLPYGTKKLQSKIMRKRKLTLDRCIKMDEACRNQTMKLPNGSEKSQNKEIELIKSQHNLMLTYDNTLSIF</sequence>
<accession>A0A914W1K8</accession>
<dbReference type="GO" id="GO:0005524">
    <property type="term" value="F:ATP binding"/>
    <property type="evidence" value="ECO:0007669"/>
    <property type="project" value="UniProtKB-UniRule"/>
</dbReference>
<evidence type="ECO:0000256" key="3">
    <source>
        <dbReference type="PROSITE-ProRule" id="PRU10141"/>
    </source>
</evidence>
<dbReference type="SUPFAM" id="SSF56112">
    <property type="entry name" value="Protein kinase-like (PK-like)"/>
    <property type="match status" value="1"/>
</dbReference>
<proteinExistence type="predicted"/>
<keyword evidence="3" id="KW-0067">ATP-binding</keyword>
<dbReference type="GO" id="GO:0005886">
    <property type="term" value="C:plasma membrane"/>
    <property type="evidence" value="ECO:0007669"/>
    <property type="project" value="TreeGrafter"/>
</dbReference>
<keyword evidence="5" id="KW-1185">Reference proteome</keyword>
<feature type="domain" description="Protein kinase" evidence="4">
    <location>
        <begin position="60"/>
        <end position="388"/>
    </location>
</feature>
<dbReference type="InterPro" id="IPR011009">
    <property type="entry name" value="Kinase-like_dom_sf"/>
</dbReference>
<dbReference type="PANTHER" id="PTHR24416">
    <property type="entry name" value="TYROSINE-PROTEIN KINASE RECEPTOR"/>
    <property type="match status" value="1"/>
</dbReference>
<name>A0A914W1K8_9BILA</name>
<feature type="binding site" evidence="3">
    <location>
        <position position="92"/>
    </location>
    <ligand>
        <name>ATP</name>
        <dbReference type="ChEBI" id="CHEBI:30616"/>
    </ligand>
</feature>
<dbReference type="InterPro" id="IPR017441">
    <property type="entry name" value="Protein_kinase_ATP_BS"/>
</dbReference>
<dbReference type="InterPro" id="IPR000719">
    <property type="entry name" value="Prot_kinase_dom"/>
</dbReference>
<evidence type="ECO:0000256" key="2">
    <source>
        <dbReference type="ARBA" id="ARBA00051243"/>
    </source>
</evidence>
<keyword evidence="3" id="KW-0547">Nucleotide-binding</keyword>
<dbReference type="SMART" id="SM00219">
    <property type="entry name" value="TyrKc"/>
    <property type="match status" value="1"/>
</dbReference>
<dbReference type="InterPro" id="IPR020635">
    <property type="entry name" value="Tyr_kinase_cat_dom"/>
</dbReference>
<dbReference type="GO" id="GO:0043235">
    <property type="term" value="C:receptor complex"/>
    <property type="evidence" value="ECO:0007669"/>
    <property type="project" value="TreeGrafter"/>
</dbReference>
<dbReference type="Proteomes" id="UP000887566">
    <property type="component" value="Unplaced"/>
</dbReference>
<dbReference type="PROSITE" id="PS00109">
    <property type="entry name" value="PROTEIN_KINASE_TYR"/>
    <property type="match status" value="1"/>
</dbReference>
<dbReference type="WBParaSite" id="PSAMB.scaffold2973size20281.g19781.t1">
    <property type="protein sequence ID" value="PSAMB.scaffold2973size20281.g19781.t1"/>
    <property type="gene ID" value="PSAMB.scaffold2973size20281.g19781"/>
</dbReference>
<evidence type="ECO:0000313" key="6">
    <source>
        <dbReference type="WBParaSite" id="PSAMB.scaffold2973size20281.g19781.t1"/>
    </source>
</evidence>
<evidence type="ECO:0000256" key="1">
    <source>
        <dbReference type="ARBA" id="ARBA00004167"/>
    </source>
</evidence>
<dbReference type="InterPro" id="IPR008266">
    <property type="entry name" value="Tyr_kinase_AS"/>
</dbReference>
<dbReference type="InterPro" id="IPR050122">
    <property type="entry name" value="RTK"/>
</dbReference>
<dbReference type="PANTHER" id="PTHR24416:SF600">
    <property type="entry name" value="PDGF- AND VEGF-RECEPTOR RELATED, ISOFORM J"/>
    <property type="match status" value="1"/>
</dbReference>
<dbReference type="GO" id="GO:0007169">
    <property type="term" value="P:cell surface receptor protein tyrosine kinase signaling pathway"/>
    <property type="evidence" value="ECO:0007669"/>
    <property type="project" value="TreeGrafter"/>
</dbReference>
<comment type="subcellular location">
    <subcellularLocation>
        <location evidence="1">Membrane</location>
        <topology evidence="1">Single-pass membrane protein</topology>
    </subcellularLocation>
</comment>
<dbReference type="InterPro" id="IPR001245">
    <property type="entry name" value="Ser-Thr/Tyr_kinase_cat_dom"/>
</dbReference>
<reference evidence="6" key="1">
    <citation type="submission" date="2022-11" db="UniProtKB">
        <authorList>
            <consortium name="WormBaseParasite"/>
        </authorList>
    </citation>
    <scope>IDENTIFICATION</scope>
</reference>
<dbReference type="GO" id="GO:0004714">
    <property type="term" value="F:transmembrane receptor protein tyrosine kinase activity"/>
    <property type="evidence" value="ECO:0007669"/>
    <property type="project" value="UniProtKB-EC"/>
</dbReference>
<protein>
    <submittedName>
        <fullName evidence="6">Protein kinase domain-containing protein</fullName>
    </submittedName>
</protein>
<comment type="catalytic activity">
    <reaction evidence="2">
        <text>L-tyrosyl-[protein] + ATP = O-phospho-L-tyrosyl-[protein] + ADP + H(+)</text>
        <dbReference type="Rhea" id="RHEA:10596"/>
        <dbReference type="Rhea" id="RHEA-COMP:10136"/>
        <dbReference type="Rhea" id="RHEA-COMP:20101"/>
        <dbReference type="ChEBI" id="CHEBI:15378"/>
        <dbReference type="ChEBI" id="CHEBI:30616"/>
        <dbReference type="ChEBI" id="CHEBI:46858"/>
        <dbReference type="ChEBI" id="CHEBI:61978"/>
        <dbReference type="ChEBI" id="CHEBI:456216"/>
        <dbReference type="EC" id="2.7.10.1"/>
    </reaction>
</comment>
<dbReference type="PROSITE" id="PS50011">
    <property type="entry name" value="PROTEIN_KINASE_DOM"/>
    <property type="match status" value="1"/>
</dbReference>
<dbReference type="Gene3D" id="1.10.510.10">
    <property type="entry name" value="Transferase(Phosphotransferase) domain 1"/>
    <property type="match status" value="1"/>
</dbReference>
<dbReference type="AlphaFoldDB" id="A0A914W1K8"/>
<evidence type="ECO:0000313" key="5">
    <source>
        <dbReference type="Proteomes" id="UP000887566"/>
    </source>
</evidence>
<dbReference type="CDD" id="cd00192">
    <property type="entry name" value="PTKc"/>
    <property type="match status" value="1"/>
</dbReference>
<dbReference type="Gene3D" id="3.30.200.20">
    <property type="entry name" value="Phosphorylase Kinase, domain 1"/>
    <property type="match status" value="1"/>
</dbReference>